<dbReference type="NCBIfam" id="NF002353">
    <property type="entry name" value="PRK01318.1-4"/>
    <property type="match status" value="1"/>
</dbReference>
<evidence type="ECO:0000256" key="12">
    <source>
        <dbReference type="ARBA" id="ARBA00033342"/>
    </source>
</evidence>
<keyword evidence="18" id="KW-1185">Reference proteome</keyword>
<feature type="domain" description="Membrane insertase YidC/Oxa/ALB C-terminal" evidence="15">
    <location>
        <begin position="347"/>
        <end position="524"/>
    </location>
</feature>
<evidence type="ECO:0000256" key="9">
    <source>
        <dbReference type="ARBA" id="ARBA00023136"/>
    </source>
</evidence>
<dbReference type="NCBIfam" id="TIGR03592">
    <property type="entry name" value="yidC_oxa1_cterm"/>
    <property type="match status" value="1"/>
</dbReference>
<comment type="subcellular location">
    <subcellularLocation>
        <location evidence="1">Cell inner membrane</location>
        <topology evidence="1">Multi-pass membrane protein</topology>
    </subcellularLocation>
    <subcellularLocation>
        <location evidence="13">Cell membrane</location>
        <topology evidence="13">Multi-pass membrane protein</topology>
    </subcellularLocation>
</comment>
<evidence type="ECO:0000256" key="5">
    <source>
        <dbReference type="ARBA" id="ARBA00022475"/>
    </source>
</evidence>
<dbReference type="InterPro" id="IPR038221">
    <property type="entry name" value="YidC_periplasmic_sf"/>
</dbReference>
<feature type="compositionally biased region" description="Low complexity" evidence="14">
    <location>
        <begin position="28"/>
        <end position="51"/>
    </location>
</feature>
<protein>
    <recommendedName>
        <fullName evidence="3 13">Membrane protein insertase YidC</fullName>
    </recommendedName>
    <alternativeName>
        <fullName evidence="12 13">Foldase YidC</fullName>
    </alternativeName>
    <alternativeName>
        <fullName evidence="11 13">Membrane integrase YidC</fullName>
    </alternativeName>
    <alternativeName>
        <fullName evidence="13">Membrane protein YidC</fullName>
    </alternativeName>
</protein>
<keyword evidence="9 13" id="KW-0472">Membrane</keyword>
<feature type="transmembrane region" description="Helical" evidence="13">
    <location>
        <begin position="410"/>
        <end position="433"/>
    </location>
</feature>
<keyword evidence="4 13" id="KW-0813">Transport</keyword>
<keyword evidence="6 13" id="KW-0812">Transmembrane</keyword>
<evidence type="ECO:0000256" key="6">
    <source>
        <dbReference type="ARBA" id="ARBA00022692"/>
    </source>
</evidence>
<comment type="similarity">
    <text evidence="2 13">Belongs to the OXA1/ALB3/YidC family. Type 1 subfamily.</text>
</comment>
<dbReference type="Pfam" id="PF14849">
    <property type="entry name" value="YidC_periplas"/>
    <property type="match status" value="1"/>
</dbReference>
<gene>
    <name evidence="13 17" type="primary">yidC</name>
    <name evidence="17" type="ORF">WOB96_07630</name>
</gene>
<dbReference type="NCBIfam" id="NF002352">
    <property type="entry name" value="PRK01318.1-3"/>
    <property type="match status" value="1"/>
</dbReference>
<evidence type="ECO:0000256" key="4">
    <source>
        <dbReference type="ARBA" id="ARBA00022448"/>
    </source>
</evidence>
<feature type="domain" description="Membrane insertase YidC N-terminal" evidence="16">
    <location>
        <begin position="69"/>
        <end position="336"/>
    </location>
</feature>
<dbReference type="Gene3D" id="2.70.98.90">
    <property type="match status" value="1"/>
</dbReference>
<proteinExistence type="inferred from homology"/>
<dbReference type="PRINTS" id="PR00701">
    <property type="entry name" value="60KDINNERMP"/>
</dbReference>
<comment type="function">
    <text evidence="13">Required for the insertion and/or proper folding and/or complex formation of integral membrane proteins into the membrane. Involved in integration of membrane proteins that insert both dependently and independently of the Sec translocase complex, as well as at least some lipoproteins. Aids folding of multispanning membrane proteins.</text>
</comment>
<evidence type="ECO:0000256" key="14">
    <source>
        <dbReference type="SAM" id="MobiDB-lite"/>
    </source>
</evidence>
<reference evidence="17 18" key="1">
    <citation type="submission" date="2024-04" db="EMBL/GenBank/DDBJ databases">
        <authorList>
            <person name="Abashina T."/>
            <person name="Shaikin A."/>
        </authorList>
    </citation>
    <scope>NUCLEOTIDE SEQUENCE [LARGE SCALE GENOMIC DNA]</scope>
    <source>
        <strain evidence="17 18">AAFK</strain>
    </source>
</reference>
<dbReference type="Proteomes" id="UP001446205">
    <property type="component" value="Unassembled WGS sequence"/>
</dbReference>
<dbReference type="Pfam" id="PF02096">
    <property type="entry name" value="60KD_IMP"/>
    <property type="match status" value="1"/>
</dbReference>
<comment type="caution">
    <text evidence="17">The sequence shown here is derived from an EMBL/GenBank/DDBJ whole genome shotgun (WGS) entry which is preliminary data.</text>
</comment>
<evidence type="ECO:0000313" key="18">
    <source>
        <dbReference type="Proteomes" id="UP001446205"/>
    </source>
</evidence>
<organism evidence="17 18">
    <name type="scientific">Thermithiobacillus plumbiphilus</name>
    <dbReference type="NCBI Taxonomy" id="1729899"/>
    <lineage>
        <taxon>Bacteria</taxon>
        <taxon>Pseudomonadati</taxon>
        <taxon>Pseudomonadota</taxon>
        <taxon>Acidithiobacillia</taxon>
        <taxon>Acidithiobacillales</taxon>
        <taxon>Thermithiobacillaceae</taxon>
        <taxon>Thermithiobacillus</taxon>
    </lineage>
</organism>
<dbReference type="InterPro" id="IPR019998">
    <property type="entry name" value="Membr_insert_YidC"/>
</dbReference>
<keyword evidence="10 13" id="KW-0143">Chaperone</keyword>
<evidence type="ECO:0000256" key="7">
    <source>
        <dbReference type="ARBA" id="ARBA00022927"/>
    </source>
</evidence>
<comment type="caution">
    <text evidence="13">Lacks conserved residue(s) required for the propagation of feature annotation.</text>
</comment>
<dbReference type="PANTHER" id="PTHR12428:SF65">
    <property type="entry name" value="CYTOCHROME C OXIDASE ASSEMBLY PROTEIN COX18, MITOCHONDRIAL"/>
    <property type="match status" value="1"/>
</dbReference>
<evidence type="ECO:0000256" key="11">
    <source>
        <dbReference type="ARBA" id="ARBA00033245"/>
    </source>
</evidence>
<dbReference type="PRINTS" id="PR01900">
    <property type="entry name" value="YIDCPROTEIN"/>
</dbReference>
<dbReference type="HAMAP" id="MF_01810">
    <property type="entry name" value="YidC_type1"/>
    <property type="match status" value="1"/>
</dbReference>
<dbReference type="InterPro" id="IPR047196">
    <property type="entry name" value="YidC_ALB_C"/>
</dbReference>
<evidence type="ECO:0000256" key="3">
    <source>
        <dbReference type="ARBA" id="ARBA00015325"/>
    </source>
</evidence>
<dbReference type="PANTHER" id="PTHR12428">
    <property type="entry name" value="OXA1"/>
    <property type="match status" value="1"/>
</dbReference>
<keyword evidence="7 13" id="KW-0653">Protein transport</keyword>
<accession>A0ABU9D7Z1</accession>
<evidence type="ECO:0000256" key="1">
    <source>
        <dbReference type="ARBA" id="ARBA00004429"/>
    </source>
</evidence>
<evidence type="ECO:0000313" key="17">
    <source>
        <dbReference type="EMBL" id="MEK8089635.1"/>
    </source>
</evidence>
<dbReference type="RefSeq" id="WP_341370688.1">
    <property type="nucleotide sequence ID" value="NZ_JBBPCO010000006.1"/>
</dbReference>
<dbReference type="CDD" id="cd19961">
    <property type="entry name" value="EcYidC-like_peri"/>
    <property type="match status" value="1"/>
</dbReference>
<evidence type="ECO:0000256" key="10">
    <source>
        <dbReference type="ARBA" id="ARBA00023186"/>
    </source>
</evidence>
<dbReference type="CDD" id="cd20070">
    <property type="entry name" value="5TM_YidC_Alb3"/>
    <property type="match status" value="1"/>
</dbReference>
<feature type="compositionally biased region" description="Polar residues" evidence="14">
    <location>
        <begin position="52"/>
        <end position="62"/>
    </location>
</feature>
<dbReference type="EMBL" id="JBBPCO010000006">
    <property type="protein sequence ID" value="MEK8089635.1"/>
    <property type="molecule type" value="Genomic_DNA"/>
</dbReference>
<feature type="transmembrane region" description="Helical" evidence="13">
    <location>
        <begin position="486"/>
        <end position="511"/>
    </location>
</feature>
<evidence type="ECO:0000259" key="16">
    <source>
        <dbReference type="Pfam" id="PF14849"/>
    </source>
</evidence>
<dbReference type="InterPro" id="IPR001708">
    <property type="entry name" value="YidC/ALB3/OXA1/COX18"/>
</dbReference>
<dbReference type="InterPro" id="IPR028053">
    <property type="entry name" value="Membr_insert_YidC_N"/>
</dbReference>
<feature type="region of interest" description="Disordered" evidence="14">
    <location>
        <begin position="28"/>
        <end position="63"/>
    </location>
</feature>
<keyword evidence="8 13" id="KW-1133">Transmembrane helix</keyword>
<sequence length="531" mass="59205">MDPQRTLLAVALSIIVLLLFQSWNAQQQPKPATPMAPTASAPAHSPVPAAQTPSVPSLSHASPVSGGTIEVETDLYRLTLDRLGGDIRQLVLKRYTVAAGSSEPLQLLGGQGNQRWIQQSGVTPQGGTATPLLFEADATRYQLQPGQNTLEIRLQGRIGNVLVHRILTLRRGSYLIDSRYEFVNQGGQPWQGQVYNQFLRDGSGQGSYFMPVFTGAVVYRDNEFQKHAFKDLDKNSIGAPVNGGWAGIMDHYFLTAVLPPQNQPAQAYARATGDGFYVSGIAQSLPILSPGQRASVSEQLFMGPKEQDLLESLDRGLNRAVDYGWLTIIGQPLFQLLSWFHKLTGNWGIAIILLTLVVKLLFFPLSGASYRSMAGMRKLQPKMEKMRERYKDDKQKLGQAMMELYKTEKVNPLAGCLPIIVQIPVFLALYWVLLESVELRQAPFFLWIQDLSIRDPFYVLPVLMGASMILQQRLNPAPMDPIQKKMLYLLPVIFTVFFAFFPAGLVLYWVVNNVISIAQQWYITHQVEKAG</sequence>
<evidence type="ECO:0000256" key="8">
    <source>
        <dbReference type="ARBA" id="ARBA00022989"/>
    </source>
</evidence>
<dbReference type="InterPro" id="IPR028055">
    <property type="entry name" value="YidC/Oxa/ALB_C"/>
</dbReference>
<name>A0ABU9D7Z1_9PROT</name>
<evidence type="ECO:0000256" key="2">
    <source>
        <dbReference type="ARBA" id="ARBA00010527"/>
    </source>
</evidence>
<dbReference type="NCBIfam" id="TIGR03593">
    <property type="entry name" value="yidC_nterm"/>
    <property type="match status" value="1"/>
</dbReference>
<evidence type="ECO:0000259" key="15">
    <source>
        <dbReference type="Pfam" id="PF02096"/>
    </source>
</evidence>
<comment type="subunit">
    <text evidence="13">Interacts with the Sec translocase complex via SecD. Specifically interacts with transmembrane segments of nascent integral membrane proteins during membrane integration.</text>
</comment>
<keyword evidence="5 13" id="KW-1003">Cell membrane</keyword>
<feature type="transmembrane region" description="Helical" evidence="13">
    <location>
        <begin position="347"/>
        <end position="370"/>
    </location>
</feature>
<evidence type="ECO:0000256" key="13">
    <source>
        <dbReference type="HAMAP-Rule" id="MF_01810"/>
    </source>
</evidence>